<protein>
    <recommendedName>
        <fullName evidence="4">Transmembrane protein</fullName>
    </recommendedName>
</protein>
<dbReference type="AlphaFoldDB" id="Q234N2"/>
<evidence type="ECO:0008006" key="4">
    <source>
        <dbReference type="Google" id="ProtNLM"/>
    </source>
</evidence>
<accession>Q234N2</accession>
<dbReference type="HOGENOM" id="CLU_706952_0_0_1"/>
<keyword evidence="3" id="KW-1185">Reference proteome</keyword>
<reference evidence="3" key="1">
    <citation type="journal article" date="2006" name="PLoS Biol.">
        <title>Macronuclear genome sequence of the ciliate Tetrahymena thermophila, a model eukaryote.</title>
        <authorList>
            <person name="Eisen J.A."/>
            <person name="Coyne R.S."/>
            <person name="Wu M."/>
            <person name="Wu D."/>
            <person name="Thiagarajan M."/>
            <person name="Wortman J.R."/>
            <person name="Badger J.H."/>
            <person name="Ren Q."/>
            <person name="Amedeo P."/>
            <person name="Jones K.M."/>
            <person name="Tallon L.J."/>
            <person name="Delcher A.L."/>
            <person name="Salzberg S.L."/>
            <person name="Silva J.C."/>
            <person name="Haas B.J."/>
            <person name="Majoros W.H."/>
            <person name="Farzad M."/>
            <person name="Carlton J.M."/>
            <person name="Smith R.K. Jr."/>
            <person name="Garg J."/>
            <person name="Pearlman R.E."/>
            <person name="Karrer K.M."/>
            <person name="Sun L."/>
            <person name="Manning G."/>
            <person name="Elde N.C."/>
            <person name="Turkewitz A.P."/>
            <person name="Asai D.J."/>
            <person name="Wilkes D.E."/>
            <person name="Wang Y."/>
            <person name="Cai H."/>
            <person name="Collins K."/>
            <person name="Stewart B.A."/>
            <person name="Lee S.R."/>
            <person name="Wilamowska K."/>
            <person name="Weinberg Z."/>
            <person name="Ruzzo W.L."/>
            <person name="Wloga D."/>
            <person name="Gaertig J."/>
            <person name="Frankel J."/>
            <person name="Tsao C.-C."/>
            <person name="Gorovsky M.A."/>
            <person name="Keeling P.J."/>
            <person name="Waller R.F."/>
            <person name="Patron N.J."/>
            <person name="Cherry J.M."/>
            <person name="Stover N.A."/>
            <person name="Krieger C.J."/>
            <person name="del Toro C."/>
            <person name="Ryder H.F."/>
            <person name="Williamson S.C."/>
            <person name="Barbeau R.A."/>
            <person name="Hamilton E.P."/>
            <person name="Orias E."/>
        </authorList>
    </citation>
    <scope>NUCLEOTIDE SEQUENCE [LARGE SCALE GENOMIC DNA]</scope>
    <source>
        <strain evidence="3">SB210</strain>
    </source>
</reference>
<sequence>MKKIIALALLLSIVNCKLNGEFQTMMKIDSIGDALVQFDLNTQITYFTSIECQDCLYFGDQIATRFTCLKEQSCVQSGTFQDEQISYDYFASGDIIDVRMVLEGVHFYLRGVYLVKSLYTLNQNPSKYPYQRIGLLLASSFGEIYESQIFISLYSQGKINKKSYSLYYDQTNNNYHLTIPDYDPKLIPSRQSLFNLTQGWNGVFKYEKKYIFSGKLDFCDEQMLKQIILNIYLNPAVNDQVFQIDESYFQDFDRFLIEKRMEPDLSLFTIQQPGEWSQKNNFTFGVSINVDQSGILPKPLQLDLQFPQDDVMIKKDDYYTLNINFIKNLYSLTLGKRIFSRYLYYLYQDEHGQYKVALAPLLQKQSLRNSKQEY</sequence>
<name>Q234N2_TETTS</name>
<feature type="signal peptide" evidence="1">
    <location>
        <begin position="1"/>
        <end position="16"/>
    </location>
</feature>
<dbReference type="Gene3D" id="2.40.70.10">
    <property type="entry name" value="Acid Proteases"/>
    <property type="match status" value="1"/>
</dbReference>
<evidence type="ECO:0000313" key="2">
    <source>
        <dbReference type="EMBL" id="EAR91971.2"/>
    </source>
</evidence>
<dbReference type="KEGG" id="tet:TTHERM_00102660"/>
<organism evidence="2 3">
    <name type="scientific">Tetrahymena thermophila (strain SB210)</name>
    <dbReference type="NCBI Taxonomy" id="312017"/>
    <lineage>
        <taxon>Eukaryota</taxon>
        <taxon>Sar</taxon>
        <taxon>Alveolata</taxon>
        <taxon>Ciliophora</taxon>
        <taxon>Intramacronucleata</taxon>
        <taxon>Oligohymenophorea</taxon>
        <taxon>Hymenostomatida</taxon>
        <taxon>Tetrahymenina</taxon>
        <taxon>Tetrahymenidae</taxon>
        <taxon>Tetrahymena</taxon>
    </lineage>
</organism>
<dbReference type="Proteomes" id="UP000009168">
    <property type="component" value="Unassembled WGS sequence"/>
</dbReference>
<dbReference type="EMBL" id="GG662767">
    <property type="protein sequence ID" value="EAR91971.2"/>
    <property type="molecule type" value="Genomic_DNA"/>
</dbReference>
<proteinExistence type="predicted"/>
<evidence type="ECO:0000313" key="3">
    <source>
        <dbReference type="Proteomes" id="UP000009168"/>
    </source>
</evidence>
<evidence type="ECO:0000256" key="1">
    <source>
        <dbReference type="SAM" id="SignalP"/>
    </source>
</evidence>
<dbReference type="InterPro" id="IPR021109">
    <property type="entry name" value="Peptidase_aspartic_dom_sf"/>
</dbReference>
<gene>
    <name evidence="2" type="ORF">TTHERM_00102660</name>
</gene>
<dbReference type="InParanoid" id="Q234N2"/>
<dbReference type="GeneID" id="7841233"/>
<feature type="chain" id="PRO_5004201584" description="Transmembrane protein" evidence="1">
    <location>
        <begin position="17"/>
        <end position="374"/>
    </location>
</feature>
<keyword evidence="1" id="KW-0732">Signal</keyword>
<dbReference type="RefSeq" id="XP_001012216.2">
    <property type="nucleotide sequence ID" value="XM_001012216.2"/>
</dbReference>